<dbReference type="InterPro" id="IPR055170">
    <property type="entry name" value="GFO_IDH_MocA-like_dom"/>
</dbReference>
<reference evidence="5 6" key="1">
    <citation type="journal article" date="2016" name="Front. Microbiol.">
        <title>Comparative Genomics Analysis of Streptomyces Species Reveals Their Adaptation to the Marine Environment and Their Diversity at the Genomic Level.</title>
        <authorList>
            <person name="Tian X."/>
            <person name="Zhang Z."/>
            <person name="Yang T."/>
            <person name="Chen M."/>
            <person name="Li J."/>
            <person name="Chen F."/>
            <person name="Yang J."/>
            <person name="Li W."/>
            <person name="Zhang B."/>
            <person name="Zhang Z."/>
            <person name="Wu J."/>
            <person name="Zhang C."/>
            <person name="Long L."/>
            <person name="Xiao J."/>
        </authorList>
    </citation>
    <scope>NUCLEOTIDE SEQUENCE [LARGE SCALE GENOMIC DNA]</scope>
    <source>
        <strain evidence="5 6">SCSIO 02100</strain>
    </source>
</reference>
<dbReference type="Pfam" id="PF01408">
    <property type="entry name" value="GFO_IDH_MocA"/>
    <property type="match status" value="1"/>
</dbReference>
<evidence type="ECO:0000313" key="6">
    <source>
        <dbReference type="Proteomes" id="UP000176101"/>
    </source>
</evidence>
<dbReference type="GO" id="GO:0016491">
    <property type="term" value="F:oxidoreductase activity"/>
    <property type="evidence" value="ECO:0007669"/>
    <property type="project" value="UniProtKB-KW"/>
</dbReference>
<gene>
    <name evidence="5" type="ORF">AN216_14155</name>
</gene>
<dbReference type="Pfam" id="PF22725">
    <property type="entry name" value="GFO_IDH_MocA_C3"/>
    <property type="match status" value="1"/>
</dbReference>
<organism evidence="5 6">
    <name type="scientific">Streptomyces oceani</name>
    <dbReference type="NCBI Taxonomy" id="1075402"/>
    <lineage>
        <taxon>Bacteria</taxon>
        <taxon>Bacillati</taxon>
        <taxon>Actinomycetota</taxon>
        <taxon>Actinomycetes</taxon>
        <taxon>Kitasatosporales</taxon>
        <taxon>Streptomycetaceae</taxon>
        <taxon>Streptomyces</taxon>
    </lineage>
</organism>
<evidence type="ECO:0000256" key="1">
    <source>
        <dbReference type="ARBA" id="ARBA00010928"/>
    </source>
</evidence>
<dbReference type="GO" id="GO:0000166">
    <property type="term" value="F:nucleotide binding"/>
    <property type="evidence" value="ECO:0007669"/>
    <property type="project" value="InterPro"/>
</dbReference>
<evidence type="ECO:0000259" key="3">
    <source>
        <dbReference type="Pfam" id="PF01408"/>
    </source>
</evidence>
<keyword evidence="6" id="KW-1185">Reference proteome</keyword>
<dbReference type="InterPro" id="IPR036291">
    <property type="entry name" value="NAD(P)-bd_dom_sf"/>
</dbReference>
<accession>A0A1E7KFK2</accession>
<evidence type="ECO:0000313" key="5">
    <source>
        <dbReference type="EMBL" id="OEV02643.1"/>
    </source>
</evidence>
<evidence type="ECO:0000259" key="4">
    <source>
        <dbReference type="Pfam" id="PF22725"/>
    </source>
</evidence>
<dbReference type="Gene3D" id="3.30.360.10">
    <property type="entry name" value="Dihydrodipicolinate Reductase, domain 2"/>
    <property type="match status" value="1"/>
</dbReference>
<dbReference type="PANTHER" id="PTHR22604:SF105">
    <property type="entry name" value="TRANS-1,2-DIHYDROBENZENE-1,2-DIOL DEHYDROGENASE"/>
    <property type="match status" value="1"/>
</dbReference>
<dbReference type="Gene3D" id="3.40.50.720">
    <property type="entry name" value="NAD(P)-binding Rossmann-like Domain"/>
    <property type="match status" value="1"/>
</dbReference>
<dbReference type="InterPro" id="IPR000683">
    <property type="entry name" value="Gfo/Idh/MocA-like_OxRdtase_N"/>
</dbReference>
<dbReference type="SUPFAM" id="SSF51735">
    <property type="entry name" value="NAD(P)-binding Rossmann-fold domains"/>
    <property type="match status" value="1"/>
</dbReference>
<comment type="caution">
    <text evidence="5">The sequence shown here is derived from an EMBL/GenBank/DDBJ whole genome shotgun (WGS) entry which is preliminary data.</text>
</comment>
<dbReference type="PANTHER" id="PTHR22604">
    <property type="entry name" value="OXIDOREDUCTASES"/>
    <property type="match status" value="1"/>
</dbReference>
<sequence length="337" mass="36620">MARGDRTVEALTTSLRCGVLGCADIAWRRMLRVLAAEPGLELTAVASRDEARAARFAREFGCAAVHGYEALLGSADIDAVYVPLPAMLHTEWVEKALCAGKHVLVEKPLAADPGDAERLLRLARSAGLVLRENMAFPQHAQHARVRRELDSGAIGELRDFSSVFTIPPLPEENIRYQPEVGGGALLDLGVYPIRAASHFLGPDVEVVHAVLRLQARTRTVISGRVLACAAGGVTVDLAFGMEHSYRTSCEFAGSGGRLVLERAFTPPTTYQPVLRFERQDHREQIVTRADDQFANVVRSFVDAVRGGAGAAVDHDDASLRQARLVSEVERVARRVTV</sequence>
<dbReference type="Proteomes" id="UP000176101">
    <property type="component" value="Unassembled WGS sequence"/>
</dbReference>
<feature type="domain" description="GFO/IDH/MocA-like oxidoreductase" evidence="4">
    <location>
        <begin position="143"/>
        <end position="258"/>
    </location>
</feature>
<comment type="similarity">
    <text evidence="1">Belongs to the Gfo/Idh/MocA family.</text>
</comment>
<protein>
    <submittedName>
        <fullName evidence="5">Oxidoreductase</fullName>
    </submittedName>
</protein>
<dbReference type="InterPro" id="IPR050984">
    <property type="entry name" value="Gfo/Idh/MocA_domain"/>
</dbReference>
<name>A0A1E7KFK2_9ACTN</name>
<dbReference type="SUPFAM" id="SSF55347">
    <property type="entry name" value="Glyceraldehyde-3-phosphate dehydrogenase-like, C-terminal domain"/>
    <property type="match status" value="1"/>
</dbReference>
<keyword evidence="2" id="KW-0560">Oxidoreductase</keyword>
<proteinExistence type="inferred from homology"/>
<dbReference type="EMBL" id="LJGU01000127">
    <property type="protein sequence ID" value="OEV02643.1"/>
    <property type="molecule type" value="Genomic_DNA"/>
</dbReference>
<evidence type="ECO:0000256" key="2">
    <source>
        <dbReference type="ARBA" id="ARBA00023002"/>
    </source>
</evidence>
<dbReference type="STRING" id="1075402.AN216_14155"/>
<dbReference type="OrthoDB" id="179913at2"/>
<dbReference type="AlphaFoldDB" id="A0A1E7KFK2"/>
<feature type="domain" description="Gfo/Idh/MocA-like oxidoreductase N-terminal" evidence="3">
    <location>
        <begin position="15"/>
        <end position="132"/>
    </location>
</feature>
<dbReference type="PATRIC" id="fig|1075402.3.peg.1726"/>